<keyword evidence="4" id="KW-0410">Iron transport</keyword>
<dbReference type="SUPFAM" id="SSF52540">
    <property type="entry name" value="P-loop containing nucleoside triphosphate hydrolases"/>
    <property type="match status" value="1"/>
</dbReference>
<gene>
    <name evidence="11" type="ORF">GGD55_001518</name>
</gene>
<dbReference type="PANTHER" id="PTHR42781">
    <property type="entry name" value="SPERMIDINE/PUTRESCINE IMPORT ATP-BINDING PROTEIN POTA"/>
    <property type="match status" value="1"/>
</dbReference>
<dbReference type="EMBL" id="JACHBK010000003">
    <property type="protein sequence ID" value="MBB5534835.1"/>
    <property type="molecule type" value="Genomic_DNA"/>
</dbReference>
<dbReference type="GO" id="GO:0015697">
    <property type="term" value="P:quaternary ammonium group transport"/>
    <property type="evidence" value="ECO:0007669"/>
    <property type="project" value="UniProtKB-ARBA"/>
</dbReference>
<dbReference type="RefSeq" id="WP_018324594.1">
    <property type="nucleotide sequence ID" value="NZ_JACHBK010000003.1"/>
</dbReference>
<sequence>MTFLTIDAISKSYGPTPALDTIDMRIEAGGRTAIVGPSGSGKTTLLRIIAGFETPDSGALVLDGRALAGNGALVPAHKRGIGIVSQDGALFPHLTVADNIGFGLAKKAADRNQRIAELMEMVELDGIMAARRPHQLSGGQQQRVALARALALKPRLMLLDEPFSALDTGLRDTMRRTVARVLRAAGATAILVTHDQAEALSFADQVAVLRQGRLVQFGPPRALYGKPRDRETATFLGEAILLDADIVPGRAECILGSLAVEPGSKTGQATIMLRPEQIRLTTAVAGSEPDGPCGRIDDVEFGGGDCTVLVRIDRTDRAMPDFLSIKCVGFEIPGPGDLVRISVHGPAHVLAD</sequence>
<dbReference type="PROSITE" id="PS50893">
    <property type="entry name" value="ABC_TRANSPORTER_2"/>
    <property type="match status" value="1"/>
</dbReference>
<dbReference type="InterPro" id="IPR050093">
    <property type="entry name" value="ABC_SmlMolc_Importer"/>
</dbReference>
<evidence type="ECO:0000256" key="4">
    <source>
        <dbReference type="ARBA" id="ARBA00022496"/>
    </source>
</evidence>
<dbReference type="Proteomes" id="UP000585507">
    <property type="component" value="Unassembled WGS sequence"/>
</dbReference>
<proteinExistence type="inferred from homology"/>
<keyword evidence="3" id="KW-1003">Cell membrane</keyword>
<dbReference type="InterPro" id="IPR003439">
    <property type="entry name" value="ABC_transporter-like_ATP-bd"/>
</dbReference>
<protein>
    <submittedName>
        <fullName evidence="11">Iron(III) transport system ATP-binding protein</fullName>
    </submittedName>
</protein>
<evidence type="ECO:0000256" key="9">
    <source>
        <dbReference type="ARBA" id="ARBA00023136"/>
    </source>
</evidence>
<evidence type="ECO:0000256" key="7">
    <source>
        <dbReference type="ARBA" id="ARBA00023004"/>
    </source>
</evidence>
<dbReference type="GO" id="GO:0016887">
    <property type="term" value="F:ATP hydrolysis activity"/>
    <property type="evidence" value="ECO:0007669"/>
    <property type="project" value="InterPro"/>
</dbReference>
<dbReference type="AlphaFoldDB" id="A0A7W8U8M1"/>
<dbReference type="InterPro" id="IPR015853">
    <property type="entry name" value="ABC_transpr_FbpC"/>
</dbReference>
<organism evidence="11 12">
    <name type="scientific">Rhizobium giardinii</name>
    <dbReference type="NCBI Taxonomy" id="56731"/>
    <lineage>
        <taxon>Bacteria</taxon>
        <taxon>Pseudomonadati</taxon>
        <taxon>Pseudomonadota</taxon>
        <taxon>Alphaproteobacteria</taxon>
        <taxon>Hyphomicrobiales</taxon>
        <taxon>Rhizobiaceae</taxon>
        <taxon>Rhizobium/Agrobacterium group</taxon>
        <taxon>Rhizobium</taxon>
    </lineage>
</organism>
<keyword evidence="8" id="KW-0406">Ion transport</keyword>
<dbReference type="GO" id="GO:0005524">
    <property type="term" value="F:ATP binding"/>
    <property type="evidence" value="ECO:0007669"/>
    <property type="project" value="UniProtKB-KW"/>
</dbReference>
<evidence type="ECO:0000256" key="5">
    <source>
        <dbReference type="ARBA" id="ARBA00022741"/>
    </source>
</evidence>
<evidence type="ECO:0000256" key="6">
    <source>
        <dbReference type="ARBA" id="ARBA00022840"/>
    </source>
</evidence>
<dbReference type="GO" id="GO:0016020">
    <property type="term" value="C:membrane"/>
    <property type="evidence" value="ECO:0007669"/>
    <property type="project" value="InterPro"/>
</dbReference>
<name>A0A7W8U8M1_9HYPH</name>
<dbReference type="InterPro" id="IPR008995">
    <property type="entry name" value="Mo/tungstate-bd_C_term_dom"/>
</dbReference>
<dbReference type="Gene3D" id="3.40.50.300">
    <property type="entry name" value="P-loop containing nucleotide triphosphate hydrolases"/>
    <property type="match status" value="1"/>
</dbReference>
<dbReference type="Pfam" id="PF00005">
    <property type="entry name" value="ABC_tran"/>
    <property type="match status" value="1"/>
</dbReference>
<evidence type="ECO:0000256" key="2">
    <source>
        <dbReference type="ARBA" id="ARBA00022448"/>
    </source>
</evidence>
<dbReference type="SMART" id="SM00382">
    <property type="entry name" value="AAA"/>
    <property type="match status" value="1"/>
</dbReference>
<evidence type="ECO:0000256" key="3">
    <source>
        <dbReference type="ARBA" id="ARBA00022475"/>
    </source>
</evidence>
<feature type="domain" description="ABC transporter" evidence="10">
    <location>
        <begin position="4"/>
        <end position="236"/>
    </location>
</feature>
<keyword evidence="2" id="KW-0813">Transport</keyword>
<dbReference type="PROSITE" id="PS00211">
    <property type="entry name" value="ABC_TRANSPORTER_1"/>
    <property type="match status" value="1"/>
</dbReference>
<keyword evidence="9" id="KW-0472">Membrane</keyword>
<keyword evidence="7" id="KW-0408">Iron</keyword>
<dbReference type="InterPro" id="IPR003593">
    <property type="entry name" value="AAA+_ATPase"/>
</dbReference>
<dbReference type="InterPro" id="IPR017871">
    <property type="entry name" value="ABC_transporter-like_CS"/>
</dbReference>
<evidence type="ECO:0000256" key="1">
    <source>
        <dbReference type="ARBA" id="ARBA00005417"/>
    </source>
</evidence>
<comment type="caution">
    <text evidence="11">The sequence shown here is derived from an EMBL/GenBank/DDBJ whole genome shotgun (WGS) entry which is preliminary data.</text>
</comment>
<dbReference type="GO" id="GO:0015408">
    <property type="term" value="F:ABC-type ferric iron transporter activity"/>
    <property type="evidence" value="ECO:0007669"/>
    <property type="project" value="InterPro"/>
</dbReference>
<keyword evidence="6 11" id="KW-0067">ATP-binding</keyword>
<dbReference type="Gene3D" id="2.40.50.450">
    <property type="match status" value="1"/>
</dbReference>
<evidence type="ECO:0000259" key="10">
    <source>
        <dbReference type="PROSITE" id="PS50893"/>
    </source>
</evidence>
<accession>A0A7W8U8M1</accession>
<evidence type="ECO:0000256" key="8">
    <source>
        <dbReference type="ARBA" id="ARBA00023065"/>
    </source>
</evidence>
<keyword evidence="12" id="KW-1185">Reference proteome</keyword>
<evidence type="ECO:0000313" key="12">
    <source>
        <dbReference type="Proteomes" id="UP000585507"/>
    </source>
</evidence>
<reference evidence="11 12" key="1">
    <citation type="submission" date="2020-08" db="EMBL/GenBank/DDBJ databases">
        <title>Genomic Encyclopedia of Type Strains, Phase IV (KMG-V): Genome sequencing to study the core and pangenomes of soil and plant-associated prokaryotes.</title>
        <authorList>
            <person name="Whitman W."/>
        </authorList>
    </citation>
    <scope>NUCLEOTIDE SEQUENCE [LARGE SCALE GENOMIC DNA]</scope>
    <source>
        <strain evidence="11 12">SEMIA 4084</strain>
    </source>
</reference>
<comment type="similarity">
    <text evidence="1">Belongs to the ABC transporter superfamily.</text>
</comment>
<dbReference type="SUPFAM" id="SSF50331">
    <property type="entry name" value="MOP-like"/>
    <property type="match status" value="1"/>
</dbReference>
<dbReference type="PANTHER" id="PTHR42781:SF4">
    <property type="entry name" value="SPERMIDINE_PUTRESCINE IMPORT ATP-BINDING PROTEIN POTA"/>
    <property type="match status" value="1"/>
</dbReference>
<dbReference type="InterPro" id="IPR027417">
    <property type="entry name" value="P-loop_NTPase"/>
</dbReference>
<dbReference type="CDD" id="cd03259">
    <property type="entry name" value="ABC_Carb_Solutes_like"/>
    <property type="match status" value="1"/>
</dbReference>
<evidence type="ECO:0000313" key="11">
    <source>
        <dbReference type="EMBL" id="MBB5534835.1"/>
    </source>
</evidence>
<keyword evidence="5" id="KW-0547">Nucleotide-binding</keyword>
<dbReference type="FunFam" id="3.40.50.300:FF:000425">
    <property type="entry name" value="Probable ABC transporter, ATP-binding subunit"/>
    <property type="match status" value="1"/>
</dbReference>